<feature type="region of interest" description="Disordered" evidence="1">
    <location>
        <begin position="1"/>
        <end position="32"/>
    </location>
</feature>
<dbReference type="RefSeq" id="WP_260719868.1">
    <property type="nucleotide sequence ID" value="NZ_CP104377.1"/>
</dbReference>
<protein>
    <recommendedName>
        <fullName evidence="4">Single-stranded DNA-binding protein</fullName>
    </recommendedName>
</protein>
<dbReference type="Proteomes" id="UP001058290">
    <property type="component" value="Chromosome"/>
</dbReference>
<reference evidence="2" key="1">
    <citation type="submission" date="2022-09" db="EMBL/GenBank/DDBJ databases">
        <title>Bacterial diversity in gut of crayfish and pufferfish.</title>
        <authorList>
            <person name="Huang Y."/>
        </authorList>
    </citation>
    <scope>NUCLEOTIDE SEQUENCE</scope>
    <source>
        <strain evidence="2">PR12</strain>
    </source>
</reference>
<evidence type="ECO:0000313" key="3">
    <source>
        <dbReference type="Proteomes" id="UP001058290"/>
    </source>
</evidence>
<feature type="region of interest" description="Disordered" evidence="1">
    <location>
        <begin position="55"/>
        <end position="107"/>
    </location>
</feature>
<keyword evidence="3" id="KW-1185">Reference proteome</keyword>
<proteinExistence type="predicted"/>
<organism evidence="2 3">
    <name type="scientific">Comamonas squillarum</name>
    <dbReference type="NCBI Taxonomy" id="2977320"/>
    <lineage>
        <taxon>Bacteria</taxon>
        <taxon>Pseudomonadati</taxon>
        <taxon>Pseudomonadota</taxon>
        <taxon>Betaproteobacteria</taxon>
        <taxon>Burkholderiales</taxon>
        <taxon>Comamonadaceae</taxon>
        <taxon>Comamonas</taxon>
    </lineage>
</organism>
<accession>A0ABY6A4V9</accession>
<evidence type="ECO:0000313" key="2">
    <source>
        <dbReference type="EMBL" id="UXC20057.1"/>
    </source>
</evidence>
<evidence type="ECO:0000256" key="1">
    <source>
        <dbReference type="SAM" id="MobiDB-lite"/>
    </source>
</evidence>
<feature type="compositionally biased region" description="Basic and acidic residues" evidence="1">
    <location>
        <begin position="15"/>
        <end position="27"/>
    </location>
</feature>
<dbReference type="EMBL" id="CP104377">
    <property type="protein sequence ID" value="UXC20057.1"/>
    <property type="molecule type" value="Genomic_DNA"/>
</dbReference>
<feature type="compositionally biased region" description="Basic and acidic residues" evidence="1">
    <location>
        <begin position="74"/>
        <end position="89"/>
    </location>
</feature>
<evidence type="ECO:0008006" key="4">
    <source>
        <dbReference type="Google" id="ProtNLM"/>
    </source>
</evidence>
<sequence>MSGYDNTNRGVMFVNDRKQDGDRKPDRTGTLNVDGVEYFIDGWIKKAQNGSSFLSLSVKRKDKQPGGNDGYGQSDHRPAPAPRQQRDAPDSGGFDANDPNDPNFIPF</sequence>
<name>A0ABY6A4V9_9BURK</name>
<gene>
    <name evidence="2" type="ORF">N4T19_08095</name>
</gene>